<sequence>MTVQHPQFPEGFTVRLNRRVKIAGRGSELIGGSPTRVLYLTERASKMIQDKTAVVSDTPTGLLVDRLLESGMADPVLESLPDLDPSSVTLVVPAFGRPLALARLLTSIGKQHKVIVVDDRSPDPAAIQAVTEKYGARLVRLPSNSGPADARNEGLKLVTTPYVAFADSDVVLHSDTIPFLLKHFNDRKVALVGPRVLGWDDGNGMNWIERYEEARSSLDLGIFPAAVRPRSPVSWLPGAFMLARTDALGDGFTSGSRVGEDVDLVWRLVEQGWRVRFEPEAIVWHEHRQTIGEWLSRKTFYGTSAHALSLRHPEAIAPAVFAPWSVALVAAVLCQRTWSVPAAGVISAFAAWQISKKLGRSSHPVRLAASLTARGALAAQTQTMALFVRHWWPLAITASIFSRRLRRALVVAGVVDALWEYRRTRPKLDLFRFALARRLDDLAYGTGVWSSALRGRSLRCLLPDIRKNPN</sequence>
<reference evidence="7" key="1">
    <citation type="journal article" date="2014" name="Genome Announc.">
        <title>Genome Sequence of Arthrobacter siccitolerans 4J27, a Xeroprotectant-Producing Desiccation-Tolerant Microorganism.</title>
        <authorList>
            <person name="Manzanera M."/>
            <person name="Santa-Cruz-Calvo L."/>
            <person name="Vilchez J.I."/>
            <person name="Garcia-Fontana C."/>
            <person name="Silva-Castro G.A."/>
            <person name="Calvo C."/>
            <person name="Gonzalez-Lopez J."/>
        </authorList>
    </citation>
    <scope>NUCLEOTIDE SEQUENCE [LARGE SCALE GENOMIC DNA]</scope>
    <source>
        <strain evidence="7">4J27</strain>
    </source>
</reference>
<accession>A0A024H8T7</accession>
<dbReference type="InterPro" id="IPR023981">
    <property type="entry name" value="MftF"/>
</dbReference>
<dbReference type="EMBL" id="CAQI01000059">
    <property type="protein sequence ID" value="CCQ48194.1"/>
    <property type="molecule type" value="Genomic_DNA"/>
</dbReference>
<evidence type="ECO:0000259" key="5">
    <source>
        <dbReference type="Pfam" id="PF00535"/>
    </source>
</evidence>
<comment type="caution">
    <text evidence="6">The sequence shown here is derived from an EMBL/GenBank/DDBJ whole genome shotgun (WGS) entry which is preliminary data.</text>
</comment>
<dbReference type="STRING" id="861266.ARTSIC4J27_4196"/>
<organism evidence="6 7">
    <name type="scientific">Pseudarthrobacter siccitolerans</name>
    <dbReference type="NCBI Taxonomy" id="861266"/>
    <lineage>
        <taxon>Bacteria</taxon>
        <taxon>Bacillati</taxon>
        <taxon>Actinomycetota</taxon>
        <taxon>Actinomycetes</taxon>
        <taxon>Micrococcales</taxon>
        <taxon>Micrococcaceae</taxon>
        <taxon>Pseudarthrobacter</taxon>
    </lineage>
</organism>
<keyword evidence="4 6" id="KW-0808">Transferase</keyword>
<dbReference type="RefSeq" id="WP_050057006.1">
    <property type="nucleotide sequence ID" value="NZ_CAQI01000059.1"/>
</dbReference>
<comment type="similarity">
    <text evidence="2">Belongs to the glycosyltransferase 2 family.</text>
</comment>
<evidence type="ECO:0000256" key="1">
    <source>
        <dbReference type="ARBA" id="ARBA00004776"/>
    </source>
</evidence>
<evidence type="ECO:0000256" key="2">
    <source>
        <dbReference type="ARBA" id="ARBA00006739"/>
    </source>
</evidence>
<dbReference type="SUPFAM" id="SSF53448">
    <property type="entry name" value="Nucleotide-diphospho-sugar transferases"/>
    <property type="match status" value="1"/>
</dbReference>
<dbReference type="InterPro" id="IPR001173">
    <property type="entry name" value="Glyco_trans_2-like"/>
</dbReference>
<comment type="pathway">
    <text evidence="1">Cell wall biogenesis; cell wall polysaccharide biosynthesis.</text>
</comment>
<dbReference type="PANTHER" id="PTHR43179:SF12">
    <property type="entry name" value="GALACTOFURANOSYLTRANSFERASE GLFT2"/>
    <property type="match status" value="1"/>
</dbReference>
<evidence type="ECO:0000256" key="4">
    <source>
        <dbReference type="ARBA" id="ARBA00022679"/>
    </source>
</evidence>
<protein>
    <submittedName>
        <fullName evidence="6">Glycosyl transferase 2 family protein</fullName>
        <ecNumber evidence="6">2.-.-.-</ecNumber>
    </submittedName>
</protein>
<dbReference type="NCBIfam" id="TIGR03965">
    <property type="entry name" value="mycofact_glyco"/>
    <property type="match status" value="1"/>
</dbReference>
<dbReference type="Pfam" id="PF00535">
    <property type="entry name" value="Glycos_transf_2"/>
    <property type="match status" value="1"/>
</dbReference>
<dbReference type="Proteomes" id="UP000035722">
    <property type="component" value="Unassembled WGS sequence"/>
</dbReference>
<dbReference type="GO" id="GO:0016757">
    <property type="term" value="F:glycosyltransferase activity"/>
    <property type="evidence" value="ECO:0007669"/>
    <property type="project" value="UniProtKB-KW"/>
</dbReference>
<evidence type="ECO:0000313" key="7">
    <source>
        <dbReference type="Proteomes" id="UP000035722"/>
    </source>
</evidence>
<evidence type="ECO:0000256" key="3">
    <source>
        <dbReference type="ARBA" id="ARBA00022676"/>
    </source>
</evidence>
<dbReference type="AlphaFoldDB" id="A0A024H8T7"/>
<keyword evidence="3" id="KW-0328">Glycosyltransferase</keyword>
<dbReference type="InterPro" id="IPR029044">
    <property type="entry name" value="Nucleotide-diphossugar_trans"/>
</dbReference>
<feature type="domain" description="Glycosyltransferase 2-like" evidence="5">
    <location>
        <begin position="90"/>
        <end position="211"/>
    </location>
</feature>
<dbReference type="Gene3D" id="3.90.550.10">
    <property type="entry name" value="Spore Coat Polysaccharide Biosynthesis Protein SpsA, Chain A"/>
    <property type="match status" value="1"/>
</dbReference>
<evidence type="ECO:0000313" key="6">
    <source>
        <dbReference type="EMBL" id="CCQ48194.1"/>
    </source>
</evidence>
<keyword evidence="7" id="KW-1185">Reference proteome</keyword>
<gene>
    <name evidence="6" type="ORF">ARTSIC4J27_4196</name>
</gene>
<dbReference type="OrthoDB" id="5243838at2"/>
<name>A0A024H8T7_9MICC</name>
<dbReference type="EC" id="2.-.-.-" evidence="6"/>
<proteinExistence type="inferred from homology"/>
<dbReference type="PANTHER" id="PTHR43179">
    <property type="entry name" value="RHAMNOSYLTRANSFERASE WBBL"/>
    <property type="match status" value="1"/>
</dbReference>